<dbReference type="AlphaFoldDB" id="A0AA88DZR9"/>
<dbReference type="EMBL" id="BTGU01000224">
    <property type="protein sequence ID" value="GMN65282.1"/>
    <property type="molecule type" value="Genomic_DNA"/>
</dbReference>
<evidence type="ECO:0000313" key="3">
    <source>
        <dbReference type="Proteomes" id="UP001187192"/>
    </source>
</evidence>
<evidence type="ECO:0000313" key="2">
    <source>
        <dbReference type="EMBL" id="GMN65282.1"/>
    </source>
</evidence>
<proteinExistence type="predicted"/>
<gene>
    <name evidence="2" type="ORF">TIFTF001_034363</name>
</gene>
<evidence type="ECO:0000256" key="1">
    <source>
        <dbReference type="SAM" id="Phobius"/>
    </source>
</evidence>
<reference evidence="2" key="1">
    <citation type="submission" date="2023-07" db="EMBL/GenBank/DDBJ databases">
        <title>draft genome sequence of fig (Ficus carica).</title>
        <authorList>
            <person name="Takahashi T."/>
            <person name="Nishimura K."/>
        </authorList>
    </citation>
    <scope>NUCLEOTIDE SEQUENCE</scope>
</reference>
<protein>
    <submittedName>
        <fullName evidence="2">Uncharacterized protein</fullName>
    </submittedName>
</protein>
<keyword evidence="1" id="KW-0812">Transmembrane</keyword>
<accession>A0AA88DZR9</accession>
<organism evidence="2 3">
    <name type="scientific">Ficus carica</name>
    <name type="common">Common fig</name>
    <dbReference type="NCBI Taxonomy" id="3494"/>
    <lineage>
        <taxon>Eukaryota</taxon>
        <taxon>Viridiplantae</taxon>
        <taxon>Streptophyta</taxon>
        <taxon>Embryophyta</taxon>
        <taxon>Tracheophyta</taxon>
        <taxon>Spermatophyta</taxon>
        <taxon>Magnoliopsida</taxon>
        <taxon>eudicotyledons</taxon>
        <taxon>Gunneridae</taxon>
        <taxon>Pentapetalae</taxon>
        <taxon>rosids</taxon>
        <taxon>fabids</taxon>
        <taxon>Rosales</taxon>
        <taxon>Moraceae</taxon>
        <taxon>Ficeae</taxon>
        <taxon>Ficus</taxon>
    </lineage>
</organism>
<name>A0AA88DZR9_FICCA</name>
<sequence>MSLVLRTLCFSSCLRHSLPLVERYLLVLLLGRASNAVMEWCFFLNQIHVMDVVVVVVVVVLIFRCSSLGFQPPVFTLRGFWDVAGCQPSALAPAEYPTADVFHLTLLSAGFPVKVPPDVHDHLPFCSMNLRCRKTKGPTQLPRGDLIVNHGLVSYHKRSDMSLLTMDLTVMGNVPFTGETTTGPRSEQEERSRCHWRRKEFVATRSEPGEFLGDVDIEQREVMKTVAGGEVLDGDGDDTRNVEEF</sequence>
<keyword evidence="3" id="KW-1185">Reference proteome</keyword>
<comment type="caution">
    <text evidence="2">The sequence shown here is derived from an EMBL/GenBank/DDBJ whole genome shotgun (WGS) entry which is preliminary data.</text>
</comment>
<dbReference type="Proteomes" id="UP001187192">
    <property type="component" value="Unassembled WGS sequence"/>
</dbReference>
<keyword evidence="1" id="KW-0472">Membrane</keyword>
<feature type="transmembrane region" description="Helical" evidence="1">
    <location>
        <begin position="43"/>
        <end position="63"/>
    </location>
</feature>
<keyword evidence="1" id="KW-1133">Transmembrane helix</keyword>